<dbReference type="InterPro" id="IPR023214">
    <property type="entry name" value="HAD_sf"/>
</dbReference>
<dbReference type="SUPFAM" id="SSF56784">
    <property type="entry name" value="HAD-like"/>
    <property type="match status" value="1"/>
</dbReference>
<dbReference type="SFLD" id="SFLDS00003">
    <property type="entry name" value="Haloacid_Dehalogenase"/>
    <property type="match status" value="1"/>
</dbReference>
<dbReference type="InterPro" id="IPR041492">
    <property type="entry name" value="HAD_2"/>
</dbReference>
<dbReference type="PANTHER" id="PTHR43434">
    <property type="entry name" value="PHOSPHOGLYCOLATE PHOSPHATASE"/>
    <property type="match status" value="1"/>
</dbReference>
<dbReference type="PANTHER" id="PTHR43434:SF13">
    <property type="entry name" value="PHOSPHOGLYCOLATE PHOSPHATASE"/>
    <property type="match status" value="1"/>
</dbReference>
<dbReference type="InterPro" id="IPR050155">
    <property type="entry name" value="HAD-like_hydrolase_sf"/>
</dbReference>
<accession>A0A7C3ZP02</accession>
<sequence length="220" mass="24958">MVMIIVFDFDGTLADTLDAIVRITNRLSGEFGYQKANQDDVEKLRNLTSWQIIKTTGIPLIKIPFLIQMVKAELNNEIKHLHPVEGMADILAYLNAQGHRLGIITSNSLENVTLFLNNNGWDKFFEFIHSGTTIFGKNQIMHRLIKQENIPKEQLIYIGDETRDIEAAQKLNVKAIAVSWGFNSKEVLAAQKPDFLVDHPREIIGVVEELQQMEPSDDLS</sequence>
<dbReference type="Gene3D" id="3.40.50.1000">
    <property type="entry name" value="HAD superfamily/HAD-like"/>
    <property type="match status" value="1"/>
</dbReference>
<dbReference type="AlphaFoldDB" id="A0A7C3ZP02"/>
<dbReference type="EMBL" id="DSPX01000186">
    <property type="protein sequence ID" value="HGG02481.1"/>
    <property type="molecule type" value="Genomic_DNA"/>
</dbReference>
<protein>
    <submittedName>
        <fullName evidence="1">HAD family hydrolase</fullName>
    </submittedName>
</protein>
<gene>
    <name evidence="1" type="ORF">ENR15_18000</name>
</gene>
<dbReference type="GO" id="GO:0008967">
    <property type="term" value="F:phosphoglycolate phosphatase activity"/>
    <property type="evidence" value="ECO:0007669"/>
    <property type="project" value="TreeGrafter"/>
</dbReference>
<dbReference type="NCBIfam" id="TIGR01549">
    <property type="entry name" value="HAD-SF-IA-v1"/>
    <property type="match status" value="1"/>
</dbReference>
<dbReference type="InterPro" id="IPR036412">
    <property type="entry name" value="HAD-like_sf"/>
</dbReference>
<dbReference type="InterPro" id="IPR006439">
    <property type="entry name" value="HAD-SF_hydro_IA"/>
</dbReference>
<dbReference type="SFLD" id="SFLDG01129">
    <property type="entry name" value="C1.5:_HAD__Beta-PGM__Phosphata"/>
    <property type="match status" value="1"/>
</dbReference>
<dbReference type="Pfam" id="PF13419">
    <property type="entry name" value="HAD_2"/>
    <property type="match status" value="1"/>
</dbReference>
<dbReference type="GO" id="GO:0006281">
    <property type="term" value="P:DNA repair"/>
    <property type="evidence" value="ECO:0007669"/>
    <property type="project" value="TreeGrafter"/>
</dbReference>
<proteinExistence type="predicted"/>
<dbReference type="GO" id="GO:0005829">
    <property type="term" value="C:cytosol"/>
    <property type="evidence" value="ECO:0007669"/>
    <property type="project" value="TreeGrafter"/>
</dbReference>
<dbReference type="InterPro" id="IPR023198">
    <property type="entry name" value="PGP-like_dom2"/>
</dbReference>
<evidence type="ECO:0000313" key="1">
    <source>
        <dbReference type="EMBL" id="HGG02481.1"/>
    </source>
</evidence>
<keyword evidence="1" id="KW-0378">Hydrolase</keyword>
<organism evidence="1">
    <name type="scientific">Planktothricoides sp. SpSt-374</name>
    <dbReference type="NCBI Taxonomy" id="2282167"/>
    <lineage>
        <taxon>Bacteria</taxon>
        <taxon>Bacillati</taxon>
        <taxon>Cyanobacteriota</taxon>
        <taxon>Cyanophyceae</taxon>
        <taxon>Oscillatoriophycideae</taxon>
        <taxon>Oscillatoriales</taxon>
        <taxon>Oscillatoriaceae</taxon>
        <taxon>Planktothricoides</taxon>
    </lineage>
</organism>
<name>A0A7C3ZP02_9CYAN</name>
<dbReference type="Gene3D" id="1.10.150.240">
    <property type="entry name" value="Putative phosphatase, domain 2"/>
    <property type="match status" value="1"/>
</dbReference>
<comment type="caution">
    <text evidence="1">The sequence shown here is derived from an EMBL/GenBank/DDBJ whole genome shotgun (WGS) entry which is preliminary data.</text>
</comment>
<reference evidence="1" key="1">
    <citation type="journal article" date="2020" name="mSystems">
        <title>Genome- and Community-Level Interaction Insights into Carbon Utilization and Element Cycling Functions of Hydrothermarchaeota in Hydrothermal Sediment.</title>
        <authorList>
            <person name="Zhou Z."/>
            <person name="Liu Y."/>
            <person name="Xu W."/>
            <person name="Pan J."/>
            <person name="Luo Z.H."/>
            <person name="Li M."/>
        </authorList>
    </citation>
    <scope>NUCLEOTIDE SEQUENCE [LARGE SCALE GENOMIC DNA]</scope>
    <source>
        <strain evidence="1">SpSt-374</strain>
    </source>
</reference>